<dbReference type="EMBL" id="JANBPW010006373">
    <property type="protein sequence ID" value="KAJ1930707.1"/>
    <property type="molecule type" value="Genomic_DNA"/>
</dbReference>
<organism evidence="1 2">
    <name type="scientific">Linderina macrospora</name>
    <dbReference type="NCBI Taxonomy" id="4868"/>
    <lineage>
        <taxon>Eukaryota</taxon>
        <taxon>Fungi</taxon>
        <taxon>Fungi incertae sedis</taxon>
        <taxon>Zoopagomycota</taxon>
        <taxon>Kickxellomycotina</taxon>
        <taxon>Kickxellomycetes</taxon>
        <taxon>Kickxellales</taxon>
        <taxon>Kickxellaceae</taxon>
        <taxon>Linderina</taxon>
    </lineage>
</organism>
<reference evidence="1" key="1">
    <citation type="submission" date="2022-07" db="EMBL/GenBank/DDBJ databases">
        <title>Phylogenomic reconstructions and comparative analyses of Kickxellomycotina fungi.</title>
        <authorList>
            <person name="Reynolds N.K."/>
            <person name="Stajich J.E."/>
            <person name="Barry K."/>
            <person name="Grigoriev I.V."/>
            <person name="Crous P."/>
            <person name="Smith M.E."/>
        </authorList>
    </citation>
    <scope>NUCLEOTIDE SEQUENCE</scope>
    <source>
        <strain evidence="1">NRRL 5244</strain>
    </source>
</reference>
<accession>A0ACC1IYC6</accession>
<name>A0ACC1IYC6_9FUNG</name>
<dbReference type="Proteomes" id="UP001150603">
    <property type="component" value="Unassembled WGS sequence"/>
</dbReference>
<keyword evidence="2" id="KW-1185">Reference proteome</keyword>
<proteinExistence type="predicted"/>
<comment type="caution">
    <text evidence="1">The sequence shown here is derived from an EMBL/GenBank/DDBJ whole genome shotgun (WGS) entry which is preliminary data.</text>
</comment>
<sequence length="302" mass="33468">MYAKASVYFDYKQMEGTMQIDPGAWRDLQLAGSSSSSNGKQKCSLLSSLKHTHTKMGDRLLRANILQPSTDLPTITGRQHAIEDLLDNEDVFFGLSASLAEFPDIDSVITALVRLPEAKTVRQATQVINNVLHVKHILDIALAVAGTLNGAVQSELLCEISTCLSEPRVSELLDVIHQVVRTDIQVEKSAQAIRSQRCHMVKNGFDGFLDVSRDIFDTVSQQVVDLVEQYADRLQVPIKAVYRPNIGYIMSCKADCVTGGVPEEFLNFVRKKSQCTFTTLDLVKLNNRLASVVSEINILTEK</sequence>
<evidence type="ECO:0000313" key="1">
    <source>
        <dbReference type="EMBL" id="KAJ1930707.1"/>
    </source>
</evidence>
<evidence type="ECO:0000313" key="2">
    <source>
        <dbReference type="Proteomes" id="UP001150603"/>
    </source>
</evidence>
<protein>
    <submittedName>
        <fullName evidence="1">MutS protein msh4</fullName>
    </submittedName>
</protein>
<gene>
    <name evidence="1" type="primary">MSH4</name>
    <name evidence="1" type="ORF">FBU59_006952</name>
</gene>